<dbReference type="EMBL" id="JAUNZN010000001">
    <property type="protein sequence ID" value="KAK4832509.1"/>
    <property type="molecule type" value="Genomic_DNA"/>
</dbReference>
<dbReference type="Proteomes" id="UP001333110">
    <property type="component" value="Unassembled WGS sequence"/>
</dbReference>
<reference evidence="1 2" key="1">
    <citation type="journal article" date="2023" name="J. Hered.">
        <title>Chromosome-level genome of the wood stork (Mycteria americana) provides insight into avian chromosome evolution.</title>
        <authorList>
            <person name="Flamio R. Jr."/>
            <person name="Ramstad K.M."/>
        </authorList>
    </citation>
    <scope>NUCLEOTIDE SEQUENCE [LARGE SCALE GENOMIC DNA]</scope>
    <source>
        <strain evidence="1">JAX WOST 10</strain>
    </source>
</reference>
<dbReference type="PANTHER" id="PTHR33395">
    <property type="entry name" value="TRANSCRIPTASE, PUTATIVE-RELATED-RELATED"/>
    <property type="match status" value="1"/>
</dbReference>
<sequence length="159" mass="18308">MRVVKHWHKLPREVVDAPSLETFKARLARALSNLIYSNRNTVRKASAHLELNLMRNMKNNKKSFYRNISSKRKTKENMDLLQNMGLLLPAGTEDLLTKGTEKAKVLITFFTSVLTHKTNPQQSQASAIRGKFWSKDDLPSVEEDQVKEHLNKLDIHKSL</sequence>
<accession>A0AAN7NYS5</accession>
<evidence type="ECO:0000313" key="2">
    <source>
        <dbReference type="Proteomes" id="UP001333110"/>
    </source>
</evidence>
<comment type="caution">
    <text evidence="1">The sequence shown here is derived from an EMBL/GenBank/DDBJ whole genome shotgun (WGS) entry which is preliminary data.</text>
</comment>
<dbReference type="AlphaFoldDB" id="A0AAN7NYS5"/>
<dbReference type="GO" id="GO:0007508">
    <property type="term" value="P:larval heart development"/>
    <property type="evidence" value="ECO:0007669"/>
    <property type="project" value="TreeGrafter"/>
</dbReference>
<dbReference type="GO" id="GO:0061343">
    <property type="term" value="P:cell adhesion involved in heart morphogenesis"/>
    <property type="evidence" value="ECO:0007669"/>
    <property type="project" value="TreeGrafter"/>
</dbReference>
<dbReference type="GO" id="GO:0031012">
    <property type="term" value="C:extracellular matrix"/>
    <property type="evidence" value="ECO:0007669"/>
    <property type="project" value="TreeGrafter"/>
</dbReference>
<dbReference type="PANTHER" id="PTHR33395:SF22">
    <property type="entry name" value="REVERSE TRANSCRIPTASE DOMAIN-CONTAINING PROTEIN"/>
    <property type="match status" value="1"/>
</dbReference>
<organism evidence="1 2">
    <name type="scientific">Mycteria americana</name>
    <name type="common">Wood stork</name>
    <dbReference type="NCBI Taxonomy" id="33587"/>
    <lineage>
        <taxon>Eukaryota</taxon>
        <taxon>Metazoa</taxon>
        <taxon>Chordata</taxon>
        <taxon>Craniata</taxon>
        <taxon>Vertebrata</taxon>
        <taxon>Euteleostomi</taxon>
        <taxon>Archelosauria</taxon>
        <taxon>Archosauria</taxon>
        <taxon>Dinosauria</taxon>
        <taxon>Saurischia</taxon>
        <taxon>Theropoda</taxon>
        <taxon>Coelurosauria</taxon>
        <taxon>Aves</taxon>
        <taxon>Neognathae</taxon>
        <taxon>Neoaves</taxon>
        <taxon>Aequornithes</taxon>
        <taxon>Ciconiiformes</taxon>
        <taxon>Ciconiidae</taxon>
        <taxon>Mycteria</taxon>
    </lineage>
</organism>
<protein>
    <submittedName>
        <fullName evidence="1">Uncharacterized protein</fullName>
    </submittedName>
</protein>
<name>A0AAN7NYS5_MYCAM</name>
<proteinExistence type="predicted"/>
<keyword evidence="2" id="KW-1185">Reference proteome</keyword>
<gene>
    <name evidence="1" type="ORF">QYF61_023574</name>
</gene>
<evidence type="ECO:0000313" key="1">
    <source>
        <dbReference type="EMBL" id="KAK4832509.1"/>
    </source>
</evidence>